<evidence type="ECO:0000256" key="1">
    <source>
        <dbReference type="SAM" id="MobiDB-lite"/>
    </source>
</evidence>
<name>A0A0D2P1U7_HYPSF</name>
<sequence length="454" mass="48902">MMMMRRALDQAPDSDMRPRTAGGGGAERWRGLGVGPRRRGLLPASTARSEAALAVLAACFLEPRALFPCARIARAPPTTSPSCITFALLLDGAARRLPPDAARLRFRAPTQRRRRNGVPQRPSRWIRPWGFPLGPIAADVSGGLPRSLLWAWGIKLSSRACVAAARQAGGPSARSVRYASERQKSRRQQRDFCSTRATGFTAPCVGPAQHRTAVVPASHARRPRVGCALPLHLCDDESKNGVLRIGYGHGDAASRTDVCSHIKIYLSVALHAFIRVHSIIGLHRPCTIANVRIVCAPTRCAQPARSPTRLALLIVHARGRVRCIHLGECIGPFVYLFDAHIGPDTAHARPWDVMGGASRRTRLEDTCFSVRRRPGDALARHSGRAGAGADGHTNGDMMYFRSALRARGPHAAHFVAAERAGTSIQSILDACLLATLGDAGSAGAEAEAMYIRPS</sequence>
<dbReference type="Proteomes" id="UP000054270">
    <property type="component" value="Unassembled WGS sequence"/>
</dbReference>
<gene>
    <name evidence="2" type="ORF">HYPSUDRAFT_200177</name>
</gene>
<feature type="region of interest" description="Disordered" evidence="1">
    <location>
        <begin position="1"/>
        <end position="32"/>
    </location>
</feature>
<proteinExistence type="predicted"/>
<evidence type="ECO:0000313" key="2">
    <source>
        <dbReference type="EMBL" id="KJA24919.1"/>
    </source>
</evidence>
<accession>A0A0D2P1U7</accession>
<evidence type="ECO:0000313" key="3">
    <source>
        <dbReference type="Proteomes" id="UP000054270"/>
    </source>
</evidence>
<keyword evidence="3" id="KW-1185">Reference proteome</keyword>
<dbReference type="AlphaFoldDB" id="A0A0D2P1U7"/>
<organism evidence="2 3">
    <name type="scientific">Hypholoma sublateritium (strain FD-334 SS-4)</name>
    <dbReference type="NCBI Taxonomy" id="945553"/>
    <lineage>
        <taxon>Eukaryota</taxon>
        <taxon>Fungi</taxon>
        <taxon>Dikarya</taxon>
        <taxon>Basidiomycota</taxon>
        <taxon>Agaricomycotina</taxon>
        <taxon>Agaricomycetes</taxon>
        <taxon>Agaricomycetidae</taxon>
        <taxon>Agaricales</taxon>
        <taxon>Agaricineae</taxon>
        <taxon>Strophariaceae</taxon>
        <taxon>Hypholoma</taxon>
    </lineage>
</organism>
<dbReference type="EMBL" id="KN817534">
    <property type="protein sequence ID" value="KJA24919.1"/>
    <property type="molecule type" value="Genomic_DNA"/>
</dbReference>
<reference evidence="3" key="1">
    <citation type="submission" date="2014-04" db="EMBL/GenBank/DDBJ databases">
        <title>Evolutionary Origins and Diversification of the Mycorrhizal Mutualists.</title>
        <authorList>
            <consortium name="DOE Joint Genome Institute"/>
            <consortium name="Mycorrhizal Genomics Consortium"/>
            <person name="Kohler A."/>
            <person name="Kuo A."/>
            <person name="Nagy L.G."/>
            <person name="Floudas D."/>
            <person name="Copeland A."/>
            <person name="Barry K.W."/>
            <person name="Cichocki N."/>
            <person name="Veneault-Fourrey C."/>
            <person name="LaButti K."/>
            <person name="Lindquist E.A."/>
            <person name="Lipzen A."/>
            <person name="Lundell T."/>
            <person name="Morin E."/>
            <person name="Murat C."/>
            <person name="Riley R."/>
            <person name="Ohm R."/>
            <person name="Sun H."/>
            <person name="Tunlid A."/>
            <person name="Henrissat B."/>
            <person name="Grigoriev I.V."/>
            <person name="Hibbett D.S."/>
            <person name="Martin F."/>
        </authorList>
    </citation>
    <scope>NUCLEOTIDE SEQUENCE [LARGE SCALE GENOMIC DNA]</scope>
    <source>
        <strain evidence="3">FD-334 SS-4</strain>
    </source>
</reference>
<protein>
    <submittedName>
        <fullName evidence="2">Uncharacterized protein</fullName>
    </submittedName>
</protein>